<dbReference type="EMBL" id="SGPJ01000211">
    <property type="protein sequence ID" value="THG96758.1"/>
    <property type="molecule type" value="Genomic_DNA"/>
</dbReference>
<feature type="transmembrane region" description="Helical" evidence="5">
    <location>
        <begin position="608"/>
        <end position="632"/>
    </location>
</feature>
<dbReference type="GO" id="GO:0016020">
    <property type="term" value="C:membrane"/>
    <property type="evidence" value="ECO:0007669"/>
    <property type="project" value="UniProtKB-SubCell"/>
</dbReference>
<keyword evidence="10" id="KW-1185">Reference proteome</keyword>
<reference evidence="9 10" key="1">
    <citation type="submission" date="2019-02" db="EMBL/GenBank/DDBJ databases">
        <title>Genome sequencing of the rare red list fungi Phlebia centrifuga.</title>
        <authorList>
            <person name="Buettner E."/>
            <person name="Kellner H."/>
        </authorList>
    </citation>
    <scope>NUCLEOTIDE SEQUENCE [LARGE SCALE GENOMIC DNA]</scope>
    <source>
        <strain evidence="9 10">DSM 108282</strain>
    </source>
</reference>
<evidence type="ECO:0000256" key="2">
    <source>
        <dbReference type="ARBA" id="ARBA00022692"/>
    </source>
</evidence>
<feature type="transmembrane region" description="Helical" evidence="5">
    <location>
        <begin position="488"/>
        <end position="505"/>
    </location>
</feature>
<dbReference type="Pfam" id="PF10334">
    <property type="entry name" value="BRE4"/>
    <property type="match status" value="1"/>
</dbReference>
<feature type="domain" description="Putative ER transporter 6TM N-terminal" evidence="7">
    <location>
        <begin position="2"/>
        <end position="108"/>
    </location>
</feature>
<organism evidence="9 10">
    <name type="scientific">Hermanssonia centrifuga</name>
    <dbReference type="NCBI Taxonomy" id="98765"/>
    <lineage>
        <taxon>Eukaryota</taxon>
        <taxon>Fungi</taxon>
        <taxon>Dikarya</taxon>
        <taxon>Basidiomycota</taxon>
        <taxon>Agaricomycotina</taxon>
        <taxon>Agaricomycetes</taxon>
        <taxon>Polyporales</taxon>
        <taxon>Meruliaceae</taxon>
        <taxon>Hermanssonia</taxon>
    </lineage>
</organism>
<dbReference type="Pfam" id="PF13515">
    <property type="entry name" value="FUSC_2"/>
    <property type="match status" value="1"/>
</dbReference>
<evidence type="ECO:0000256" key="1">
    <source>
        <dbReference type="ARBA" id="ARBA00004141"/>
    </source>
</evidence>
<accession>A0A4S4KF14</accession>
<feature type="transmembrane region" description="Helical" evidence="5">
    <location>
        <begin position="26"/>
        <end position="49"/>
    </location>
</feature>
<keyword evidence="2 5" id="KW-0812">Transmembrane</keyword>
<protein>
    <submittedName>
        <fullName evidence="9">Uncharacterized protein</fullName>
    </submittedName>
</protein>
<dbReference type="PANTHER" id="PTHR37994:SF3">
    <property type="entry name" value="ER TRANSPORTER 6TM N-TERMINAL DOMAIN-CONTAINING PROTEIN"/>
    <property type="match status" value="1"/>
</dbReference>
<dbReference type="Proteomes" id="UP000309038">
    <property type="component" value="Unassembled WGS sequence"/>
</dbReference>
<keyword evidence="4 5" id="KW-0472">Membrane</keyword>
<evidence type="ECO:0000313" key="10">
    <source>
        <dbReference type="Proteomes" id="UP000309038"/>
    </source>
</evidence>
<dbReference type="AlphaFoldDB" id="A0A4S4KF14"/>
<evidence type="ECO:0000256" key="4">
    <source>
        <dbReference type="ARBA" id="ARBA00023136"/>
    </source>
</evidence>
<feature type="transmembrane region" description="Helical" evidence="5">
    <location>
        <begin position="341"/>
        <end position="360"/>
    </location>
</feature>
<evidence type="ECO:0000259" key="8">
    <source>
        <dbReference type="Pfam" id="PF13515"/>
    </source>
</evidence>
<evidence type="ECO:0000313" key="9">
    <source>
        <dbReference type="EMBL" id="THG96758.1"/>
    </source>
</evidence>
<feature type="domain" description="Integral membrane bound transporter" evidence="8">
    <location>
        <begin position="368"/>
        <end position="502"/>
    </location>
</feature>
<keyword evidence="3 5" id="KW-1133">Transmembrane helix</keyword>
<dbReference type="InterPro" id="IPR018820">
    <property type="entry name" value="BRE4-related_DUF2421"/>
</dbReference>
<feature type="domain" description="DUF2421" evidence="6">
    <location>
        <begin position="507"/>
        <end position="740"/>
    </location>
</feature>
<feature type="transmembrane region" description="Helical" evidence="5">
    <location>
        <begin position="447"/>
        <end position="468"/>
    </location>
</feature>
<sequence length="760" mass="84017">MSVFGTVTLDIFCSYGPLFPFGEYTIVNSLLISVASYIAIGIVLITFVFPETVNHAALIGTSDLIGKLKDILDIQQRVLDSSQEDLVTGQPLANKLQAARAGILAQIQQGDTYLLRQLRERNNATEAQHSVRVADLLPVIEDATSDLRNACSAGLASVKTLLDGINSRRYARKGATESQQQLADLDQAIERLNICLAEFKEHKRLILVEPFQSLLQSADTTKGPMPLRSLYVAYVFAANLVVLASAILKLMETVQATAAKRKKNRLWMPGGLRALAKAIVSRGETSDQAAGEDNVPQAEEEVKKEECAYKLDPDSRPPTNALQRAASTIHSLYKWCKTPEALFTAKYVILTIVLWIPAICHRSAHFIYAEKGLWALIMAQTTLNIFASDQIFNYVARILGTFFGAVFGLLAWYIGSAKSNGSPYGSAAVMAVFLVPLTFIRLFSPPQYLPGVLLFVVTYALIMGYSWIDGHLPVVGNPGIGWPIAWKRFVQVMIGCAASFIFMMLPPKSGRKAVRLRNSATITSLSFLYRDIVAAWISSEETSLTEKHISPAHSVEWIPGFRDRLLAVAAQLQAVKVQTMIAKWEGSIRGAWPGDEYMKMANVQTEMISSLALVSSPALCIHPMLTIILASLEYTRVVNPNFIADVMATFSLVSQALRTGEPFPQALRQNLFDRLHYHGNVGHRSLATGGDVTHEALHRDHLNAIMRYEYMFYATAVSAVFQMLDGLNELREIATRLCGEVPLQGFARWKDEYDRAHVLA</sequence>
<gene>
    <name evidence="9" type="ORF">EW026_g5130</name>
</gene>
<proteinExistence type="predicted"/>
<dbReference type="Pfam" id="PF10337">
    <property type="entry name" value="ArAE_2_N"/>
    <property type="match status" value="1"/>
</dbReference>
<evidence type="ECO:0000259" key="7">
    <source>
        <dbReference type="Pfam" id="PF10337"/>
    </source>
</evidence>
<dbReference type="InterPro" id="IPR018823">
    <property type="entry name" value="ArAE_2_N"/>
</dbReference>
<comment type="subcellular location">
    <subcellularLocation>
        <location evidence="1">Membrane</location>
        <topology evidence="1">Multi-pass membrane protein</topology>
    </subcellularLocation>
</comment>
<comment type="caution">
    <text evidence="9">The sequence shown here is derived from an EMBL/GenBank/DDBJ whole genome shotgun (WGS) entry which is preliminary data.</text>
</comment>
<evidence type="ECO:0000256" key="5">
    <source>
        <dbReference type="SAM" id="Phobius"/>
    </source>
</evidence>
<feature type="transmembrane region" description="Helical" evidence="5">
    <location>
        <begin position="394"/>
        <end position="415"/>
    </location>
</feature>
<evidence type="ECO:0000259" key="6">
    <source>
        <dbReference type="Pfam" id="PF10334"/>
    </source>
</evidence>
<feature type="transmembrane region" description="Helical" evidence="5">
    <location>
        <begin position="421"/>
        <end position="440"/>
    </location>
</feature>
<evidence type="ECO:0000256" key="3">
    <source>
        <dbReference type="ARBA" id="ARBA00022989"/>
    </source>
</evidence>
<dbReference type="PANTHER" id="PTHR37994">
    <property type="entry name" value="ARAE_2_N DOMAIN-CONTAINING PROTEIN-RELATED"/>
    <property type="match status" value="1"/>
</dbReference>
<dbReference type="InterPro" id="IPR049453">
    <property type="entry name" value="Memb_transporter_dom"/>
</dbReference>
<name>A0A4S4KF14_9APHY</name>
<feature type="transmembrane region" description="Helical" evidence="5">
    <location>
        <begin position="231"/>
        <end position="251"/>
    </location>
</feature>